<organism evidence="1 2">
    <name type="scientific">Paramuricea clavata</name>
    <name type="common">Red gorgonian</name>
    <name type="synonym">Violescent sea-whip</name>
    <dbReference type="NCBI Taxonomy" id="317549"/>
    <lineage>
        <taxon>Eukaryota</taxon>
        <taxon>Metazoa</taxon>
        <taxon>Cnidaria</taxon>
        <taxon>Anthozoa</taxon>
        <taxon>Octocorallia</taxon>
        <taxon>Malacalcyonacea</taxon>
        <taxon>Plexauridae</taxon>
        <taxon>Paramuricea</taxon>
    </lineage>
</organism>
<protein>
    <submittedName>
        <fullName evidence="1">Uncharacterized protein</fullName>
    </submittedName>
</protein>
<reference evidence="1" key="1">
    <citation type="submission" date="2020-04" db="EMBL/GenBank/DDBJ databases">
        <authorList>
            <person name="Alioto T."/>
            <person name="Alioto T."/>
            <person name="Gomez Garrido J."/>
        </authorList>
    </citation>
    <scope>NUCLEOTIDE SEQUENCE</scope>
    <source>
        <strain evidence="1">A484AB</strain>
    </source>
</reference>
<dbReference type="EMBL" id="CACRXK020000535">
    <property type="protein sequence ID" value="CAB3982711.1"/>
    <property type="molecule type" value="Genomic_DNA"/>
</dbReference>
<comment type="caution">
    <text evidence="1">The sequence shown here is derived from an EMBL/GenBank/DDBJ whole genome shotgun (WGS) entry which is preliminary data.</text>
</comment>
<name>A0A7D9DDY3_PARCT</name>
<keyword evidence="2" id="KW-1185">Reference proteome</keyword>
<dbReference type="Proteomes" id="UP001152795">
    <property type="component" value="Unassembled WGS sequence"/>
</dbReference>
<sequence>MEIHLSLSSIKITKAVGPDNIPNKLPKDFANELTPSIMDIYNQSLRESYIPSMLKSSIVNPIPKSSIPKDIESDLRPISLTCTLAKIMEGFTCTRLLSYLVEKMDDRQYASRGHSSRIDGVLSEWKLLRGGIPQGTKLGVILFNIMTYC</sequence>
<dbReference type="PANTHER" id="PTHR47510:SF3">
    <property type="entry name" value="ENDO_EXONUCLEASE_PHOSPHATASE DOMAIN-CONTAINING PROTEIN"/>
    <property type="match status" value="1"/>
</dbReference>
<evidence type="ECO:0000313" key="1">
    <source>
        <dbReference type="EMBL" id="CAB3982711.1"/>
    </source>
</evidence>
<proteinExistence type="predicted"/>
<dbReference type="AlphaFoldDB" id="A0A7D9DDY3"/>
<dbReference type="OrthoDB" id="6774702at2759"/>
<dbReference type="PANTHER" id="PTHR47510">
    <property type="entry name" value="REVERSE TRANSCRIPTASE DOMAIN-CONTAINING PROTEIN"/>
    <property type="match status" value="1"/>
</dbReference>
<gene>
    <name evidence="1" type="ORF">PACLA_8A009600</name>
</gene>
<evidence type="ECO:0000313" key="2">
    <source>
        <dbReference type="Proteomes" id="UP001152795"/>
    </source>
</evidence>
<accession>A0A7D9DDY3</accession>